<proteinExistence type="predicted"/>
<feature type="transmembrane region" description="Helical" evidence="2">
    <location>
        <begin position="851"/>
        <end position="881"/>
    </location>
</feature>
<feature type="compositionally biased region" description="Low complexity" evidence="1">
    <location>
        <begin position="54"/>
        <end position="67"/>
    </location>
</feature>
<feature type="compositionally biased region" description="Basic and acidic residues" evidence="1">
    <location>
        <begin position="189"/>
        <end position="210"/>
    </location>
</feature>
<evidence type="ECO:0000313" key="3">
    <source>
        <dbReference type="EMBL" id="RDW90815.1"/>
    </source>
</evidence>
<dbReference type="RefSeq" id="XP_026607769.1">
    <property type="nucleotide sequence ID" value="XM_026744606.1"/>
</dbReference>
<accession>A0A3D8SWX4</accession>
<dbReference type="GeneID" id="38112960"/>
<feature type="compositionally biased region" description="Polar residues" evidence="1">
    <location>
        <begin position="212"/>
        <end position="222"/>
    </location>
</feature>
<feature type="compositionally biased region" description="Basic and acidic residues" evidence="1">
    <location>
        <begin position="74"/>
        <end position="97"/>
    </location>
</feature>
<name>A0A3D8SWX4_9EURO</name>
<keyword evidence="2" id="KW-0812">Transmembrane</keyword>
<feature type="region of interest" description="Disordered" evidence="1">
    <location>
        <begin position="376"/>
        <end position="404"/>
    </location>
</feature>
<feature type="region of interest" description="Disordered" evidence="1">
    <location>
        <begin position="628"/>
        <end position="713"/>
    </location>
</feature>
<comment type="caution">
    <text evidence="3">The sequence shown here is derived from an EMBL/GenBank/DDBJ whole genome shotgun (WGS) entry which is preliminary data.</text>
</comment>
<dbReference type="EMBL" id="PVWQ01000002">
    <property type="protein sequence ID" value="RDW90815.1"/>
    <property type="molecule type" value="Genomic_DNA"/>
</dbReference>
<feature type="compositionally biased region" description="Polar residues" evidence="1">
    <location>
        <begin position="164"/>
        <end position="178"/>
    </location>
</feature>
<feature type="region of interest" description="Disordered" evidence="1">
    <location>
        <begin position="425"/>
        <end position="445"/>
    </location>
</feature>
<reference evidence="3 4" key="1">
    <citation type="journal article" date="2018" name="IMA Fungus">
        <title>IMA Genome-F 9: Draft genome sequence of Annulohypoxylon stygium, Aspergillus mulundensis, Berkeleyomyces basicola (syn. Thielaviopsis basicola), Ceratocystis smalleyi, two Cercospora beticola strains, Coleophoma cylindrospora, Fusarium fracticaudum, Phialophora cf. hyalina, and Morchella septimelata.</title>
        <authorList>
            <person name="Wingfield B.D."/>
            <person name="Bills G.F."/>
            <person name="Dong Y."/>
            <person name="Huang W."/>
            <person name="Nel W.J."/>
            <person name="Swalarsk-Parry B.S."/>
            <person name="Vaghefi N."/>
            <person name="Wilken P.M."/>
            <person name="An Z."/>
            <person name="de Beer Z.W."/>
            <person name="De Vos L."/>
            <person name="Chen L."/>
            <person name="Duong T.A."/>
            <person name="Gao Y."/>
            <person name="Hammerbacher A."/>
            <person name="Kikkert J.R."/>
            <person name="Li Y."/>
            <person name="Li H."/>
            <person name="Li K."/>
            <person name="Li Q."/>
            <person name="Liu X."/>
            <person name="Ma X."/>
            <person name="Naidoo K."/>
            <person name="Pethybridge S.J."/>
            <person name="Sun J."/>
            <person name="Steenkamp E.T."/>
            <person name="van der Nest M.A."/>
            <person name="van Wyk S."/>
            <person name="Wingfield M.J."/>
            <person name="Xiong C."/>
            <person name="Yue Q."/>
            <person name="Zhang X."/>
        </authorList>
    </citation>
    <scope>NUCLEOTIDE SEQUENCE [LARGE SCALE GENOMIC DNA]</scope>
    <source>
        <strain evidence="3 4">DSM 5745</strain>
    </source>
</reference>
<feature type="compositionally biased region" description="Low complexity" evidence="1">
    <location>
        <begin position="223"/>
        <end position="259"/>
    </location>
</feature>
<dbReference type="Proteomes" id="UP000256690">
    <property type="component" value="Unassembled WGS sequence"/>
</dbReference>
<dbReference type="AlphaFoldDB" id="A0A3D8SWX4"/>
<dbReference type="OrthoDB" id="5415055at2759"/>
<keyword evidence="4" id="KW-1185">Reference proteome</keyword>
<keyword evidence="2" id="KW-0472">Membrane</keyword>
<feature type="region of interest" description="Disordered" evidence="1">
    <location>
        <begin position="732"/>
        <end position="759"/>
    </location>
</feature>
<evidence type="ECO:0000256" key="2">
    <source>
        <dbReference type="SAM" id="Phobius"/>
    </source>
</evidence>
<feature type="compositionally biased region" description="Basic and acidic residues" evidence="1">
    <location>
        <begin position="107"/>
        <end position="135"/>
    </location>
</feature>
<evidence type="ECO:0000313" key="4">
    <source>
        <dbReference type="Proteomes" id="UP000256690"/>
    </source>
</evidence>
<protein>
    <recommendedName>
        <fullName evidence="5">NTP binding protein</fullName>
    </recommendedName>
</protein>
<feature type="compositionally biased region" description="Polar residues" evidence="1">
    <location>
        <begin position="684"/>
        <end position="698"/>
    </location>
</feature>
<feature type="region of interest" description="Disordered" evidence="1">
    <location>
        <begin position="326"/>
        <end position="360"/>
    </location>
</feature>
<feature type="region of interest" description="Disordered" evidence="1">
    <location>
        <begin position="487"/>
        <end position="525"/>
    </location>
</feature>
<evidence type="ECO:0000256" key="1">
    <source>
        <dbReference type="SAM" id="MobiDB-lite"/>
    </source>
</evidence>
<feature type="compositionally biased region" description="Polar residues" evidence="1">
    <location>
        <begin position="735"/>
        <end position="759"/>
    </location>
</feature>
<sequence>MAMAFDRVNGHLLNIQPRPRRSKDARHDSDAGGTRISAVELAIGSDSTISEADTPATSPPSKATPTKLPVLKVSTDKDSKERKDTAASCEDKGRDGSPEYVSPKSLNQDRERYWQKIRDKVDRESLSPRDNEKEKTHHHGAYRKIMSFANSSRHEISKQKWKYSGSSSGDKLCTTGNSHAAEIGTTAPEQRDGSKDSTSIDRNRFSEGKGRMNSNHSASSNESGLSSQKSKTGSTTTESSYNSNSSVSPISGPSGPSSSIKDWEDRFVVHMPSAREPNPPTLNVGQIAQYQRSIEKVQKEGGSMVDPDTLPSPRTTTPEHILRFPEHHGKRPAMLDGQDSRTSSSDHDADSGLAYHSNHPRYYCPDEIGKRFSTIWEESSSSPKQKPPPANPDGSFLGCKEINGPHRRNPDEILYFSMPERPKVVNIPPSRMPRVSKDSKPGVVHRGKIRNGETRIVQDEWEPISRNLKHAQCSKLSPRSLCREGQCQQLMTKKSTSPEGKGEHDPTERRARSSENQKPVPRADDVFIITPTITRTMVTMTDLKGHLPKPTDIREPVARSAGELITDARTRLPANPKAGVSPLGLRRATQHSWVKSNAPSAVHLDPARATNIPAARQLVDIRVIPAGGPAAADKPRGMRGFIRTPGIPRSSTESRIDPPEDKASESSVSSSPTKAAYAPPRKSTPYNSEGTSSQPVNQTTSSPTKSPPQPRSTMMHAKITDVAELDGHQVDDHQGINTSAKAPSSIQGQTNNKAQPNSKGVVSSETLHMLIDIVFLFVAQVQHFCCEIKENRGSKVVLLKLFVNGILGMLEHCLHVLRKGLAVISAYNSTGVWPKTNDKDLAWLFTDLGQAIVYLVVLGFIVMVIARAVGFMILIGTWLVWFARPFALTFRTISRVLFL</sequence>
<organism evidence="3 4">
    <name type="scientific">Aspergillus mulundensis</name>
    <dbReference type="NCBI Taxonomy" id="1810919"/>
    <lineage>
        <taxon>Eukaryota</taxon>
        <taxon>Fungi</taxon>
        <taxon>Dikarya</taxon>
        <taxon>Ascomycota</taxon>
        <taxon>Pezizomycotina</taxon>
        <taxon>Eurotiomycetes</taxon>
        <taxon>Eurotiomycetidae</taxon>
        <taxon>Eurotiales</taxon>
        <taxon>Aspergillaceae</taxon>
        <taxon>Aspergillus</taxon>
        <taxon>Aspergillus subgen. Nidulantes</taxon>
    </lineage>
</organism>
<dbReference type="STRING" id="1810919.A0A3D8SWX4"/>
<feature type="compositionally biased region" description="Basic and acidic residues" evidence="1">
    <location>
        <begin position="652"/>
        <end position="664"/>
    </location>
</feature>
<feature type="compositionally biased region" description="Polar residues" evidence="1">
    <location>
        <begin position="487"/>
        <end position="498"/>
    </location>
</feature>
<evidence type="ECO:0008006" key="5">
    <source>
        <dbReference type="Google" id="ProtNLM"/>
    </source>
</evidence>
<feature type="compositionally biased region" description="Basic and acidic residues" evidence="1">
    <location>
        <begin position="500"/>
        <end position="525"/>
    </location>
</feature>
<keyword evidence="2" id="KW-1133">Transmembrane helix</keyword>
<feature type="region of interest" description="Disordered" evidence="1">
    <location>
        <begin position="1"/>
        <end position="143"/>
    </location>
</feature>
<gene>
    <name evidence="3" type="ORF">DSM5745_02590</name>
</gene>
<feature type="region of interest" description="Disordered" evidence="1">
    <location>
        <begin position="159"/>
        <end position="261"/>
    </location>
</feature>